<sequence>MSVRGKWRVVETPDHDMAGSGSYILFTNDGGEFALDCLTGAIYGRCEGDAVEFTWDGNDEMEPAKGRGWAEELADGSLEGKICLEGGDDIPFIARRLATSSTACSHVCCQGTRSSGAASG</sequence>
<gene>
    <name evidence="1" type="ORF">EAS62_40000</name>
</gene>
<reference evidence="1 2" key="1">
    <citation type="submission" date="2018-10" db="EMBL/GenBank/DDBJ databases">
        <title>Bradyrhizobium sp. nov., isolated from effective nodules of peanut in China.</title>
        <authorList>
            <person name="Li Y."/>
        </authorList>
    </citation>
    <scope>NUCLEOTIDE SEQUENCE [LARGE SCALE GENOMIC DNA]</scope>
    <source>
        <strain evidence="1 2">CCBAU 51781</strain>
    </source>
</reference>
<dbReference type="EMBL" id="RDRA01000079">
    <property type="protein sequence ID" value="RXG83971.1"/>
    <property type="molecule type" value="Genomic_DNA"/>
</dbReference>
<evidence type="ECO:0000313" key="2">
    <source>
        <dbReference type="Proteomes" id="UP000289946"/>
    </source>
</evidence>
<protein>
    <submittedName>
        <fullName evidence="1">Uncharacterized protein</fullName>
    </submittedName>
</protein>
<accession>A0ABY0D9I8</accession>
<proteinExistence type="predicted"/>
<evidence type="ECO:0000313" key="1">
    <source>
        <dbReference type="EMBL" id="RXG83971.1"/>
    </source>
</evidence>
<organism evidence="1 2">
    <name type="scientific">Bradyrhizobium zhanjiangense</name>
    <dbReference type="NCBI Taxonomy" id="1325107"/>
    <lineage>
        <taxon>Bacteria</taxon>
        <taxon>Pseudomonadati</taxon>
        <taxon>Pseudomonadota</taxon>
        <taxon>Alphaproteobacteria</taxon>
        <taxon>Hyphomicrobiales</taxon>
        <taxon>Nitrobacteraceae</taxon>
        <taxon>Bradyrhizobium</taxon>
    </lineage>
</organism>
<dbReference type="Proteomes" id="UP000289946">
    <property type="component" value="Unassembled WGS sequence"/>
</dbReference>
<dbReference type="RefSeq" id="WP_128943089.1">
    <property type="nucleotide sequence ID" value="NZ_RDRA01000079.1"/>
</dbReference>
<keyword evidence="2" id="KW-1185">Reference proteome</keyword>
<comment type="caution">
    <text evidence="1">The sequence shown here is derived from an EMBL/GenBank/DDBJ whole genome shotgun (WGS) entry which is preliminary data.</text>
</comment>
<name>A0ABY0D9I8_9BRAD</name>